<keyword evidence="2" id="KW-1185">Reference proteome</keyword>
<comment type="caution">
    <text evidence="1">The sequence shown here is derived from an EMBL/GenBank/DDBJ whole genome shotgun (WGS) entry which is preliminary data.</text>
</comment>
<dbReference type="STRING" id="27349.A0A0L6VS32"/>
<dbReference type="AlphaFoldDB" id="A0A0L6VS32"/>
<accession>A0A0L6VS32</accession>
<sequence>LINFVKLKLSFNLSNPFKPFEKLMGLMIGFESPIFELYPLRDSKMDLNGKNFDSEAIFKIPFTYQEIILESMKVHIGKFNPLSWEVTPQH</sequence>
<protein>
    <submittedName>
        <fullName evidence="1">Uncharacterized protein</fullName>
    </submittedName>
</protein>
<dbReference type="Proteomes" id="UP000037035">
    <property type="component" value="Unassembled WGS sequence"/>
</dbReference>
<reference evidence="1 2" key="1">
    <citation type="submission" date="2015-08" db="EMBL/GenBank/DDBJ databases">
        <title>Next Generation Sequencing and Analysis of the Genome of Puccinia sorghi L Schw, the Causal Agent of Maize Common Rust.</title>
        <authorList>
            <person name="Rochi L."/>
            <person name="Burguener G."/>
            <person name="Darino M."/>
            <person name="Turjanski A."/>
            <person name="Kreff E."/>
            <person name="Dieguez M.J."/>
            <person name="Sacco F."/>
        </authorList>
    </citation>
    <scope>NUCLEOTIDE SEQUENCE [LARGE SCALE GENOMIC DNA]</scope>
    <source>
        <strain evidence="1 2">RO10H11247</strain>
    </source>
</reference>
<name>A0A0L6VS32_9BASI</name>
<dbReference type="OrthoDB" id="3234873at2759"/>
<feature type="non-terminal residue" evidence="1">
    <location>
        <position position="1"/>
    </location>
</feature>
<dbReference type="EMBL" id="LAVV01001505">
    <property type="protein sequence ID" value="KNZ63504.1"/>
    <property type="molecule type" value="Genomic_DNA"/>
</dbReference>
<dbReference type="Gene3D" id="1.25.40.1050">
    <property type="match status" value="1"/>
</dbReference>
<evidence type="ECO:0000313" key="2">
    <source>
        <dbReference type="Proteomes" id="UP000037035"/>
    </source>
</evidence>
<dbReference type="VEuPathDB" id="FungiDB:VP01_11355g1"/>
<organism evidence="1 2">
    <name type="scientific">Puccinia sorghi</name>
    <dbReference type="NCBI Taxonomy" id="27349"/>
    <lineage>
        <taxon>Eukaryota</taxon>
        <taxon>Fungi</taxon>
        <taxon>Dikarya</taxon>
        <taxon>Basidiomycota</taxon>
        <taxon>Pucciniomycotina</taxon>
        <taxon>Pucciniomycetes</taxon>
        <taxon>Pucciniales</taxon>
        <taxon>Pucciniaceae</taxon>
        <taxon>Puccinia</taxon>
    </lineage>
</organism>
<evidence type="ECO:0000313" key="1">
    <source>
        <dbReference type="EMBL" id="KNZ63504.1"/>
    </source>
</evidence>
<gene>
    <name evidence="1" type="ORF">VP01_11355g1</name>
</gene>
<proteinExistence type="predicted"/>